<gene>
    <name evidence="11" type="ORF">DIATSA_LOCUS10729</name>
</gene>
<dbReference type="Proteomes" id="UP001153714">
    <property type="component" value="Chromosome 5"/>
</dbReference>
<reference evidence="11" key="1">
    <citation type="submission" date="2021-12" db="EMBL/GenBank/DDBJ databases">
        <authorList>
            <person name="King R."/>
        </authorList>
    </citation>
    <scope>NUCLEOTIDE SEQUENCE</scope>
</reference>
<keyword evidence="3 7" id="KW-0378">Hydrolase</keyword>
<dbReference type="InterPro" id="IPR029058">
    <property type="entry name" value="AB_hydrolase_fold"/>
</dbReference>
<evidence type="ECO:0000313" key="12">
    <source>
        <dbReference type="Proteomes" id="UP001153714"/>
    </source>
</evidence>
<evidence type="ECO:0000256" key="7">
    <source>
        <dbReference type="PIRNR" id="PIRNR000862"/>
    </source>
</evidence>
<feature type="signal peptide" evidence="9">
    <location>
        <begin position="1"/>
        <end position="19"/>
    </location>
</feature>
<dbReference type="AlphaFoldDB" id="A0A9N9RB33"/>
<evidence type="ECO:0000256" key="9">
    <source>
        <dbReference type="SAM" id="SignalP"/>
    </source>
</evidence>
<dbReference type="GO" id="GO:0016788">
    <property type="term" value="F:hydrolase activity, acting on ester bonds"/>
    <property type="evidence" value="ECO:0007669"/>
    <property type="project" value="InterPro"/>
</dbReference>
<evidence type="ECO:0000256" key="8">
    <source>
        <dbReference type="PIRSR" id="PIRSR000862-1"/>
    </source>
</evidence>
<comment type="similarity">
    <text evidence="1 7">Belongs to the AB hydrolase superfamily. Lipase family.</text>
</comment>
<dbReference type="PANTHER" id="PTHR11005">
    <property type="entry name" value="LYSOSOMAL ACID LIPASE-RELATED"/>
    <property type="match status" value="1"/>
</dbReference>
<protein>
    <recommendedName>
        <fullName evidence="7">Lipase</fullName>
    </recommendedName>
</protein>
<keyword evidence="12" id="KW-1185">Reference proteome</keyword>
<dbReference type="PIRSF" id="PIRSF000862">
    <property type="entry name" value="Steryl_ester_lip"/>
    <property type="match status" value="1"/>
</dbReference>
<evidence type="ECO:0000256" key="2">
    <source>
        <dbReference type="ARBA" id="ARBA00022729"/>
    </source>
</evidence>
<keyword evidence="4 7" id="KW-0442">Lipid degradation</keyword>
<accession>A0A9N9RB33</accession>
<reference evidence="11" key="2">
    <citation type="submission" date="2022-10" db="EMBL/GenBank/DDBJ databases">
        <authorList>
            <consortium name="ENA_rothamsted_submissions"/>
            <consortium name="culmorum"/>
            <person name="King R."/>
        </authorList>
    </citation>
    <scope>NUCLEOTIDE SEQUENCE</scope>
</reference>
<evidence type="ECO:0000256" key="5">
    <source>
        <dbReference type="ARBA" id="ARBA00023098"/>
    </source>
</evidence>
<evidence type="ECO:0000259" key="10">
    <source>
        <dbReference type="Pfam" id="PF00561"/>
    </source>
</evidence>
<keyword evidence="5" id="KW-0443">Lipid metabolism</keyword>
<evidence type="ECO:0000256" key="1">
    <source>
        <dbReference type="ARBA" id="ARBA00010701"/>
    </source>
</evidence>
<dbReference type="EMBL" id="OU893336">
    <property type="protein sequence ID" value="CAG9793269.1"/>
    <property type="molecule type" value="Genomic_DNA"/>
</dbReference>
<dbReference type="OrthoDB" id="9974421at2759"/>
<evidence type="ECO:0000256" key="4">
    <source>
        <dbReference type="ARBA" id="ARBA00022963"/>
    </source>
</evidence>
<evidence type="ECO:0000256" key="6">
    <source>
        <dbReference type="ARBA" id="ARBA00023180"/>
    </source>
</evidence>
<dbReference type="FunFam" id="3.40.50.1820:FF:000057">
    <property type="entry name" value="Lipase"/>
    <property type="match status" value="1"/>
</dbReference>
<proteinExistence type="inferred from homology"/>
<dbReference type="InterPro" id="IPR000073">
    <property type="entry name" value="AB_hydrolase_1"/>
</dbReference>
<keyword evidence="2 9" id="KW-0732">Signal</keyword>
<dbReference type="Pfam" id="PF00561">
    <property type="entry name" value="Abhydrolase_1"/>
    <property type="match status" value="1"/>
</dbReference>
<dbReference type="SUPFAM" id="SSF53474">
    <property type="entry name" value="alpha/beta-Hydrolases"/>
    <property type="match status" value="1"/>
</dbReference>
<feature type="domain" description="AB hydrolase-1" evidence="10">
    <location>
        <begin position="65"/>
        <end position="189"/>
    </location>
</feature>
<feature type="active site" description="Charge relay system" evidence="8">
    <location>
        <position position="360"/>
    </location>
</feature>
<evidence type="ECO:0000256" key="3">
    <source>
        <dbReference type="ARBA" id="ARBA00022801"/>
    </source>
</evidence>
<feature type="active site" description="Nucleophile" evidence="8">
    <location>
        <position position="157"/>
    </location>
</feature>
<evidence type="ECO:0000313" key="11">
    <source>
        <dbReference type="EMBL" id="CAG9793269.1"/>
    </source>
</evidence>
<feature type="chain" id="PRO_5040367575" description="Lipase" evidence="9">
    <location>
        <begin position="20"/>
        <end position="387"/>
    </location>
</feature>
<dbReference type="Gene3D" id="3.40.50.1820">
    <property type="entry name" value="alpha/beta hydrolase"/>
    <property type="match status" value="1"/>
</dbReference>
<keyword evidence="6" id="KW-0325">Glycoprotein</keyword>
<name>A0A9N9RB33_9NEOP</name>
<sequence>MYFILLFLLFCWKLDYVLNDNNQDAPLSFTELAKKYGHNCEDFDVITKDGYILKLFHIKGDKTKIILLAHGITDSADSFIIRGNLSLAITLANKGYDVWALNVRGTKYSRRHVTLSPDNKKFWDYSFHEMGTKDLPANIDFVLNKTNQSKLTIIGFSQGTQMSFVMSSMLSEYNAKLNGIIALAPVAYLHNVKFPLSILIPLLLPISSVQKVTDNEEIFKNGSLQTNTIQKVCTQKNVGYEICGLGVIFPLLGSDPSELEPDFFPILFEHFPISTSRKNLEHCAQVMTRKKFAQFDYGLANLMIYGSLEPPEYPLANINVPVGLLVGLNDKIADVTDVKILRDRLPNPHYHEIKRKQCNHPDLVYGRTMDEYLYPILFELLHNFTKS</sequence>
<organism evidence="11 12">
    <name type="scientific">Diatraea saccharalis</name>
    <name type="common">sugarcane borer</name>
    <dbReference type="NCBI Taxonomy" id="40085"/>
    <lineage>
        <taxon>Eukaryota</taxon>
        <taxon>Metazoa</taxon>
        <taxon>Ecdysozoa</taxon>
        <taxon>Arthropoda</taxon>
        <taxon>Hexapoda</taxon>
        <taxon>Insecta</taxon>
        <taxon>Pterygota</taxon>
        <taxon>Neoptera</taxon>
        <taxon>Endopterygota</taxon>
        <taxon>Lepidoptera</taxon>
        <taxon>Glossata</taxon>
        <taxon>Ditrysia</taxon>
        <taxon>Pyraloidea</taxon>
        <taxon>Crambidae</taxon>
        <taxon>Crambinae</taxon>
        <taxon>Diatraea</taxon>
    </lineage>
</organism>
<feature type="active site" description="Charge relay system" evidence="8">
    <location>
        <position position="330"/>
    </location>
</feature>
<dbReference type="GO" id="GO:0016042">
    <property type="term" value="P:lipid catabolic process"/>
    <property type="evidence" value="ECO:0007669"/>
    <property type="project" value="UniProtKB-KW"/>
</dbReference>
<dbReference type="InterPro" id="IPR025483">
    <property type="entry name" value="Lipase_euk"/>
</dbReference>